<sequence length="55" mass="6411">MYIAMELGDESLRAYRRRHNTNLYSLLKGAARALEQFHNRKKSLFNVSPKLSSVE</sequence>
<evidence type="ECO:0000313" key="1">
    <source>
        <dbReference type="Proteomes" id="UP000887563"/>
    </source>
</evidence>
<dbReference type="WBParaSite" id="Minc3s03433g33826">
    <property type="protein sequence ID" value="Minc3s03433g33826"/>
    <property type="gene ID" value="Minc3s03433g33826"/>
</dbReference>
<reference evidence="2" key="1">
    <citation type="submission" date="2022-11" db="UniProtKB">
        <authorList>
            <consortium name="WormBaseParasite"/>
        </authorList>
    </citation>
    <scope>IDENTIFICATION</scope>
</reference>
<evidence type="ECO:0000313" key="2">
    <source>
        <dbReference type="WBParaSite" id="Minc3s03433g33826"/>
    </source>
</evidence>
<dbReference type="AlphaFoldDB" id="A0A914N5U0"/>
<protein>
    <submittedName>
        <fullName evidence="2">Uncharacterized protein</fullName>
    </submittedName>
</protein>
<accession>A0A914N5U0</accession>
<organism evidence="1 2">
    <name type="scientific">Meloidogyne incognita</name>
    <name type="common">Southern root-knot nematode worm</name>
    <name type="synonym">Oxyuris incognita</name>
    <dbReference type="NCBI Taxonomy" id="6306"/>
    <lineage>
        <taxon>Eukaryota</taxon>
        <taxon>Metazoa</taxon>
        <taxon>Ecdysozoa</taxon>
        <taxon>Nematoda</taxon>
        <taxon>Chromadorea</taxon>
        <taxon>Rhabditida</taxon>
        <taxon>Tylenchina</taxon>
        <taxon>Tylenchomorpha</taxon>
        <taxon>Tylenchoidea</taxon>
        <taxon>Meloidogynidae</taxon>
        <taxon>Meloidogyninae</taxon>
        <taxon>Meloidogyne</taxon>
        <taxon>Meloidogyne incognita group</taxon>
    </lineage>
</organism>
<dbReference type="Proteomes" id="UP000887563">
    <property type="component" value="Unplaced"/>
</dbReference>
<proteinExistence type="predicted"/>
<name>A0A914N5U0_MELIC</name>
<keyword evidence="1" id="KW-1185">Reference proteome</keyword>